<dbReference type="PROSITE" id="PS00061">
    <property type="entry name" value="ADH_SHORT"/>
    <property type="match status" value="1"/>
</dbReference>
<evidence type="ECO:0000256" key="12">
    <source>
        <dbReference type="ARBA" id="ARBA00048140"/>
    </source>
</evidence>
<evidence type="ECO:0000256" key="10">
    <source>
        <dbReference type="ARBA" id="ARBA00047672"/>
    </source>
</evidence>
<evidence type="ECO:0000256" key="11">
    <source>
        <dbReference type="ARBA" id="ARBA00048008"/>
    </source>
</evidence>
<dbReference type="FunFam" id="3.40.50.720:FF:000149">
    <property type="entry name" value="15-hydroxyprostaglandin dehydrogenase [NAD(+)]"/>
    <property type="match status" value="1"/>
</dbReference>
<comment type="catalytic activity">
    <reaction evidence="14">
        <text>resolvin D1 + NAD(+) = 17-oxoresolvin D1 + NADH + H(+)</text>
        <dbReference type="Rhea" id="RHEA:50128"/>
        <dbReference type="ChEBI" id="CHEBI:15378"/>
        <dbReference type="ChEBI" id="CHEBI:57540"/>
        <dbReference type="ChEBI" id="CHEBI:57945"/>
        <dbReference type="ChEBI" id="CHEBI:132079"/>
        <dbReference type="ChEBI" id="CHEBI:132081"/>
    </reaction>
    <physiologicalReaction direction="left-to-right" evidence="14">
        <dbReference type="Rhea" id="RHEA:50129"/>
    </physiologicalReaction>
</comment>
<dbReference type="CDD" id="cd05323">
    <property type="entry name" value="ADH_SDR_c_like"/>
    <property type="match status" value="1"/>
</dbReference>
<evidence type="ECO:0000256" key="8">
    <source>
        <dbReference type="ARBA" id="ARBA00045705"/>
    </source>
</evidence>
<dbReference type="SUPFAM" id="SSF51735">
    <property type="entry name" value="NAD(P)-binding Rossmann-fold domains"/>
    <property type="match status" value="1"/>
</dbReference>
<dbReference type="EMBL" id="RCHS01000826">
    <property type="protein sequence ID" value="RMX56680.1"/>
    <property type="molecule type" value="Genomic_DNA"/>
</dbReference>
<dbReference type="InterPro" id="IPR002347">
    <property type="entry name" value="SDR_fam"/>
</dbReference>
<comment type="catalytic activity">
    <reaction evidence="15">
        <text>resolvin D2 + NAD(+) = 7-oxoresolvin D2 + NADH + H(+)</text>
        <dbReference type="Rhea" id="RHEA:53584"/>
        <dbReference type="ChEBI" id="CHEBI:15378"/>
        <dbReference type="ChEBI" id="CHEBI:57540"/>
        <dbReference type="ChEBI" id="CHEBI:57945"/>
        <dbReference type="ChEBI" id="CHEBI:133367"/>
        <dbReference type="ChEBI" id="CHEBI:137497"/>
    </reaction>
    <physiologicalReaction direction="left-to-right" evidence="15">
        <dbReference type="Rhea" id="RHEA:53585"/>
    </physiologicalReaction>
</comment>
<sequence length="267" mass="28877">MKIEGAVALITGGASGIGKAICEKLLQDGAKVQFLDINKTTGEATLKSYTSQHANGHAKFICCDVTSHDQLDAAFRATVKEHGRLDILVNNAAIMDEQDWEKTLNVNLHAVIRSTFLGIELMKNGVIINMSSTGGIHPVSFLPAYCASKFGIVGFSRSVAPAAFRKKGIRVNCVCPGSTDTDIYKTVGNLELTKEQQELLVSTHKQKPEAVAECVVDLIKDESTEAGQVVKVTYEDGVEYLNFNDVHRYMTSSDKPTSEPGAFCTSS</sequence>
<dbReference type="PANTHER" id="PTHR44229:SF4">
    <property type="entry name" value="15-HYDROXYPROSTAGLANDIN DEHYDROGENASE [NAD(+)]"/>
    <property type="match status" value="1"/>
</dbReference>
<dbReference type="EC" id="1.1.1.141" evidence="3"/>
<evidence type="ECO:0000256" key="22">
    <source>
        <dbReference type="RuleBase" id="RU000363"/>
    </source>
</evidence>
<comment type="catalytic activity">
    <reaction evidence="17">
        <text>prostaglandin A1 + NAD(+) = 15-oxo-prostaglandin A1 + NADH + H(+)</text>
        <dbReference type="Rhea" id="RHEA:41263"/>
        <dbReference type="ChEBI" id="CHEBI:15378"/>
        <dbReference type="ChEBI" id="CHEBI:57398"/>
        <dbReference type="ChEBI" id="CHEBI:57540"/>
        <dbReference type="ChEBI" id="CHEBI:57945"/>
        <dbReference type="ChEBI" id="CHEBI:85072"/>
    </reaction>
    <physiologicalReaction direction="left-to-right" evidence="17">
        <dbReference type="Rhea" id="RHEA:41264"/>
    </physiologicalReaction>
</comment>
<dbReference type="PRINTS" id="PR00081">
    <property type="entry name" value="GDHRDH"/>
</dbReference>
<dbReference type="InterPro" id="IPR020904">
    <property type="entry name" value="Sc_DH/Rdtase_CS"/>
</dbReference>
<evidence type="ECO:0000256" key="5">
    <source>
        <dbReference type="ARBA" id="ARBA00040276"/>
    </source>
</evidence>
<comment type="catalytic activity">
    <reaction evidence="20">
        <text>(15S)-hydroxy-(5Z,8Z,11Z,13E)-eicosatetraenoate + NAD(+) = 15-oxo-(5Z,8Z,11Z,13E)-eicosatetraenoate + NADH + H(+)</text>
        <dbReference type="Rhea" id="RHEA:23260"/>
        <dbReference type="ChEBI" id="CHEBI:15378"/>
        <dbReference type="ChEBI" id="CHEBI:57409"/>
        <dbReference type="ChEBI" id="CHEBI:57410"/>
        <dbReference type="ChEBI" id="CHEBI:57540"/>
        <dbReference type="ChEBI" id="CHEBI:57945"/>
        <dbReference type="EC" id="1.1.1.232"/>
    </reaction>
    <physiologicalReaction direction="left-to-right" evidence="20">
        <dbReference type="Rhea" id="RHEA:23261"/>
    </physiologicalReaction>
</comment>
<name>A0A3M6USQ8_POCDA</name>
<comment type="catalytic activity">
    <reaction evidence="13">
        <text>(11R)-hydroxy-(5Z,8Z,12E,14Z)-eicosatetraenoate + NAD(+) = 11-oxo-(5Z,8Z,12E,14Z)-eicosatetraenoate + NADH + H(+)</text>
        <dbReference type="Rhea" id="RHEA:48640"/>
        <dbReference type="ChEBI" id="CHEBI:15378"/>
        <dbReference type="ChEBI" id="CHEBI:57540"/>
        <dbReference type="ChEBI" id="CHEBI:57945"/>
        <dbReference type="ChEBI" id="CHEBI:78836"/>
        <dbReference type="ChEBI" id="CHEBI:90697"/>
    </reaction>
    <physiologicalReaction direction="left-to-right" evidence="13">
        <dbReference type="Rhea" id="RHEA:48641"/>
    </physiologicalReaction>
</comment>
<comment type="catalytic activity">
    <reaction evidence="11">
        <text>14-hydroxy-(4Z,7Z,10Z,12E,16Z,19Z)-docosahexaenoate + NAD(+) = 14-oxo-(4Z,7Z,10Z,12E,16Z,19Z)-docosahexaenoate + NADH + H(+)</text>
        <dbReference type="Rhea" id="RHEA:48952"/>
        <dbReference type="ChEBI" id="CHEBI:15378"/>
        <dbReference type="ChEBI" id="CHEBI:57540"/>
        <dbReference type="ChEBI" id="CHEBI:57945"/>
        <dbReference type="ChEBI" id="CHEBI:90866"/>
        <dbReference type="ChEBI" id="CHEBI:90867"/>
    </reaction>
    <physiologicalReaction direction="left-to-right" evidence="11">
        <dbReference type="Rhea" id="RHEA:48953"/>
    </physiologicalReaction>
</comment>
<evidence type="ECO:0000256" key="15">
    <source>
        <dbReference type="ARBA" id="ARBA00048393"/>
    </source>
</evidence>
<comment type="catalytic activity">
    <reaction evidence="12">
        <text>15-oxo-(5S,6R)-dihydroxy-(7E,9E,11Z)-eicosatrienoate + NADH + H(+) = (5S,6R,15S)-trihydroxy-(7E,9E,11Z)-eicosatrienoate + NAD(+)</text>
        <dbReference type="Rhea" id="RHEA:41596"/>
        <dbReference type="ChEBI" id="CHEBI:15378"/>
        <dbReference type="ChEBI" id="CHEBI:57540"/>
        <dbReference type="ChEBI" id="CHEBI:57945"/>
        <dbReference type="ChEBI" id="CHEBI:78325"/>
        <dbReference type="ChEBI" id="CHEBI:78329"/>
    </reaction>
    <physiologicalReaction direction="left-to-right" evidence="12">
        <dbReference type="Rhea" id="RHEA:41597"/>
    </physiologicalReaction>
</comment>
<dbReference type="PRINTS" id="PR00080">
    <property type="entry name" value="SDRFAMILY"/>
</dbReference>
<evidence type="ECO:0000256" key="19">
    <source>
        <dbReference type="ARBA" id="ARBA00048921"/>
    </source>
</evidence>
<evidence type="ECO:0000256" key="7">
    <source>
        <dbReference type="ARBA" id="ARBA00042026"/>
    </source>
</evidence>
<evidence type="ECO:0000256" key="14">
    <source>
        <dbReference type="ARBA" id="ARBA00048170"/>
    </source>
</evidence>
<organism evidence="23 24">
    <name type="scientific">Pocillopora damicornis</name>
    <name type="common">Cauliflower coral</name>
    <name type="synonym">Millepora damicornis</name>
    <dbReference type="NCBI Taxonomy" id="46731"/>
    <lineage>
        <taxon>Eukaryota</taxon>
        <taxon>Metazoa</taxon>
        <taxon>Cnidaria</taxon>
        <taxon>Anthozoa</taxon>
        <taxon>Hexacorallia</taxon>
        <taxon>Scleractinia</taxon>
        <taxon>Astrocoeniina</taxon>
        <taxon>Pocilloporidae</taxon>
        <taxon>Pocillopora</taxon>
    </lineage>
</organism>
<dbReference type="GO" id="GO:0016404">
    <property type="term" value="F:15-hydroxyprostaglandin dehydrogenase (NAD+) activity"/>
    <property type="evidence" value="ECO:0007669"/>
    <property type="project" value="UniProtKB-EC"/>
</dbReference>
<evidence type="ECO:0000256" key="21">
    <source>
        <dbReference type="ARBA" id="ARBA00049188"/>
    </source>
</evidence>
<evidence type="ECO:0000313" key="24">
    <source>
        <dbReference type="Proteomes" id="UP000275408"/>
    </source>
</evidence>
<protein>
    <recommendedName>
        <fullName evidence="5">15-hydroxyprostaglandin dehydrogenase [NAD(+)]</fullName>
        <ecNumber evidence="3">1.1.1.141</ecNumber>
        <ecNumber evidence="4">1.1.1.232</ecNumber>
    </recommendedName>
    <alternativeName>
        <fullName evidence="7">Eicosanoid/docosanoid dehydrogenase [NAD(+)]</fullName>
    </alternativeName>
    <alternativeName>
        <fullName evidence="6">Prostaglandin dehydrogenase 1</fullName>
    </alternativeName>
</protein>
<dbReference type="GO" id="GO:0047034">
    <property type="term" value="F:15-hydroxyicosatetraenoate dehydrogenase activity"/>
    <property type="evidence" value="ECO:0007669"/>
    <property type="project" value="UniProtKB-EC"/>
</dbReference>
<evidence type="ECO:0000256" key="9">
    <source>
        <dbReference type="ARBA" id="ARBA00047325"/>
    </source>
</evidence>
<proteinExistence type="inferred from homology"/>
<dbReference type="OrthoDB" id="4131217at2759"/>
<comment type="function">
    <text evidence="8">Catalyzes the NAD-dependent dehydrogenation (oxidation) of a broad array of hydroxylated polyunsaturated fatty acids (mainly eicosanoids and docosanoids, including prostaglandins, lipoxins and resolvins), yielding their corresponding keto (oxo) metabolites. Decreases the levels of the pro-proliferative prostaglandins such as prostaglandin E2 (whose activity is increased in cancer because of an increase in the expression of cyclooxygenase 2) and generates oxo-fatty acid products that can profoundly influence cell function by abrogating pro-inflammatory cytokine expression. Converts resolvins E1, D1 and D2 to their oxo products, which represents a mode of resolvin inactivation. Resolvin E1 plays important roles during the resolution phase of acute inflammation, while resolvins D1 and D2 have a unique role in obesity-induced adipose inflammation.</text>
</comment>
<evidence type="ECO:0000256" key="18">
    <source>
        <dbReference type="ARBA" id="ARBA00048739"/>
    </source>
</evidence>
<accession>A0A3M6USQ8</accession>
<evidence type="ECO:0000256" key="4">
    <source>
        <dbReference type="ARBA" id="ARBA00039060"/>
    </source>
</evidence>
<comment type="catalytic activity">
    <reaction evidence="10">
        <text>resolvin D1 + NAD(+) = 8-oxoresolvin D1 + NADH + H(+)</text>
        <dbReference type="Rhea" id="RHEA:50124"/>
        <dbReference type="ChEBI" id="CHEBI:15378"/>
        <dbReference type="ChEBI" id="CHEBI:57540"/>
        <dbReference type="ChEBI" id="CHEBI:57945"/>
        <dbReference type="ChEBI" id="CHEBI:132079"/>
        <dbReference type="ChEBI" id="CHEBI:132080"/>
    </reaction>
    <physiologicalReaction direction="left-to-right" evidence="10">
        <dbReference type="Rhea" id="RHEA:50125"/>
    </physiologicalReaction>
</comment>
<dbReference type="Pfam" id="PF00106">
    <property type="entry name" value="adh_short"/>
    <property type="match status" value="1"/>
</dbReference>
<dbReference type="InterPro" id="IPR036291">
    <property type="entry name" value="NAD(P)-bd_dom_sf"/>
</dbReference>
<evidence type="ECO:0000256" key="20">
    <source>
        <dbReference type="ARBA" id="ARBA00049151"/>
    </source>
</evidence>
<reference evidence="23 24" key="1">
    <citation type="journal article" date="2018" name="Sci. Rep.">
        <title>Comparative analysis of the Pocillopora damicornis genome highlights role of immune system in coral evolution.</title>
        <authorList>
            <person name="Cunning R."/>
            <person name="Bay R.A."/>
            <person name="Gillette P."/>
            <person name="Baker A.C."/>
            <person name="Traylor-Knowles N."/>
        </authorList>
    </citation>
    <scope>NUCLEOTIDE SEQUENCE [LARGE SCALE GENOMIC DNA]</scope>
    <source>
        <strain evidence="23">RSMAS</strain>
        <tissue evidence="23">Whole animal</tissue>
    </source>
</reference>
<evidence type="ECO:0000256" key="17">
    <source>
        <dbReference type="ARBA" id="ARBA00048611"/>
    </source>
</evidence>
<evidence type="ECO:0000256" key="13">
    <source>
        <dbReference type="ARBA" id="ARBA00048144"/>
    </source>
</evidence>
<dbReference type="EC" id="1.1.1.232" evidence="4"/>
<comment type="catalytic activity">
    <reaction evidence="18">
        <text>prostaglandin E2 + NAD(+) = 15-oxoprostaglandin E2 + NADH + H(+)</text>
        <dbReference type="Rhea" id="RHEA:11876"/>
        <dbReference type="ChEBI" id="CHEBI:15378"/>
        <dbReference type="ChEBI" id="CHEBI:57400"/>
        <dbReference type="ChEBI" id="CHEBI:57540"/>
        <dbReference type="ChEBI" id="CHEBI:57945"/>
        <dbReference type="ChEBI" id="CHEBI:606564"/>
        <dbReference type="EC" id="1.1.1.141"/>
    </reaction>
    <physiologicalReaction direction="left-to-right" evidence="18">
        <dbReference type="Rhea" id="RHEA:11877"/>
    </physiologicalReaction>
</comment>
<evidence type="ECO:0000313" key="23">
    <source>
        <dbReference type="EMBL" id="RMX56680.1"/>
    </source>
</evidence>
<evidence type="ECO:0000256" key="16">
    <source>
        <dbReference type="ARBA" id="ARBA00048535"/>
    </source>
</evidence>
<comment type="catalytic activity">
    <reaction evidence="16">
        <text>lipoxin A4 + NAD(+) = 15-oxo-(5S,6R)-dihydroxy-(7E,9E,11Z,13E)-eicosatetraenoate + NADH + H(+)</text>
        <dbReference type="Rhea" id="RHEA:41572"/>
        <dbReference type="ChEBI" id="CHEBI:15378"/>
        <dbReference type="ChEBI" id="CHEBI:57540"/>
        <dbReference type="ChEBI" id="CHEBI:57945"/>
        <dbReference type="ChEBI" id="CHEBI:67026"/>
        <dbReference type="ChEBI" id="CHEBI:78311"/>
    </reaction>
    <physiologicalReaction direction="left-to-right" evidence="16">
        <dbReference type="Rhea" id="RHEA:41573"/>
    </physiologicalReaction>
</comment>
<evidence type="ECO:0000256" key="3">
    <source>
        <dbReference type="ARBA" id="ARBA00038968"/>
    </source>
</evidence>
<comment type="catalytic activity">
    <reaction evidence="19">
        <text>resolvin D2 + NAD(+) = 16-oxoresolvin D2 + NADH + H(+)</text>
        <dbReference type="Rhea" id="RHEA:53588"/>
        <dbReference type="ChEBI" id="CHEBI:15378"/>
        <dbReference type="ChEBI" id="CHEBI:57540"/>
        <dbReference type="ChEBI" id="CHEBI:57945"/>
        <dbReference type="ChEBI" id="CHEBI:133367"/>
        <dbReference type="ChEBI" id="CHEBI:137498"/>
    </reaction>
    <physiologicalReaction direction="left-to-right" evidence="19">
        <dbReference type="Rhea" id="RHEA:53589"/>
    </physiologicalReaction>
</comment>
<dbReference type="PANTHER" id="PTHR44229">
    <property type="entry name" value="15-HYDROXYPROSTAGLANDIN DEHYDROGENASE [NAD(+)]"/>
    <property type="match status" value="1"/>
</dbReference>
<dbReference type="Proteomes" id="UP000275408">
    <property type="component" value="Unassembled WGS sequence"/>
</dbReference>
<dbReference type="STRING" id="46731.A0A3M6USQ8"/>
<evidence type="ECO:0000256" key="2">
    <source>
        <dbReference type="ARBA" id="ARBA00023002"/>
    </source>
</evidence>
<comment type="caution">
    <text evidence="23">The sequence shown here is derived from an EMBL/GenBank/DDBJ whole genome shotgun (WGS) entry which is preliminary data.</text>
</comment>
<dbReference type="GO" id="GO:0005737">
    <property type="term" value="C:cytoplasm"/>
    <property type="evidence" value="ECO:0007669"/>
    <property type="project" value="TreeGrafter"/>
</dbReference>
<comment type="catalytic activity">
    <reaction evidence="9">
        <text>prostaglandin E1 + NAD(+) = 15-oxoprostaglandin E1 + NADH + H(+)</text>
        <dbReference type="Rhea" id="RHEA:16477"/>
        <dbReference type="ChEBI" id="CHEBI:15378"/>
        <dbReference type="ChEBI" id="CHEBI:57397"/>
        <dbReference type="ChEBI" id="CHEBI:57401"/>
        <dbReference type="ChEBI" id="CHEBI:57540"/>
        <dbReference type="ChEBI" id="CHEBI:57945"/>
    </reaction>
    <physiologicalReaction direction="left-to-right" evidence="9">
        <dbReference type="Rhea" id="RHEA:16478"/>
    </physiologicalReaction>
</comment>
<dbReference type="Gene3D" id="3.40.50.720">
    <property type="entry name" value="NAD(P)-binding Rossmann-like Domain"/>
    <property type="match status" value="1"/>
</dbReference>
<keyword evidence="24" id="KW-1185">Reference proteome</keyword>
<evidence type="ECO:0000256" key="1">
    <source>
        <dbReference type="ARBA" id="ARBA00006484"/>
    </source>
</evidence>
<comment type="similarity">
    <text evidence="1 22">Belongs to the short-chain dehydrogenases/reductases (SDR) family.</text>
</comment>
<evidence type="ECO:0000256" key="6">
    <source>
        <dbReference type="ARBA" id="ARBA00041812"/>
    </source>
</evidence>
<gene>
    <name evidence="23" type="ORF">pdam_00002433</name>
</gene>
<keyword evidence="2" id="KW-0560">Oxidoreductase</keyword>
<dbReference type="AlphaFoldDB" id="A0A3M6USQ8"/>
<comment type="catalytic activity">
    <reaction evidence="21">
        <text>resolvin E1 + NAD(+) = 18-oxo-resolvin E1 + NADH + H(+)</text>
        <dbReference type="Rhea" id="RHEA:49244"/>
        <dbReference type="ChEBI" id="CHEBI:15378"/>
        <dbReference type="ChEBI" id="CHEBI:57540"/>
        <dbReference type="ChEBI" id="CHEBI:57945"/>
        <dbReference type="ChEBI" id="CHEBI:91000"/>
        <dbReference type="ChEBI" id="CHEBI:91001"/>
    </reaction>
    <physiologicalReaction direction="left-to-right" evidence="21">
        <dbReference type="Rhea" id="RHEA:49245"/>
    </physiologicalReaction>
</comment>